<evidence type="ECO:0000256" key="3">
    <source>
        <dbReference type="ARBA" id="ARBA00012733"/>
    </source>
</evidence>
<dbReference type="InterPro" id="IPR011040">
    <property type="entry name" value="Sialidase"/>
</dbReference>
<keyword evidence="7" id="KW-1185">Reference proteome</keyword>
<feature type="domain" description="Sialidase" evidence="5">
    <location>
        <begin position="69"/>
        <end position="374"/>
    </location>
</feature>
<dbReference type="PANTHER" id="PTHR10628:SF30">
    <property type="entry name" value="EXO-ALPHA-SIALIDASE"/>
    <property type="match status" value="1"/>
</dbReference>
<keyword evidence="6" id="KW-0378">Hydrolase</keyword>
<comment type="similarity">
    <text evidence="2">Belongs to the glycosyl hydrolase 33 family.</text>
</comment>
<dbReference type="EMBL" id="CP126980">
    <property type="protein sequence ID" value="WIN00354.1"/>
    <property type="molecule type" value="Genomic_DNA"/>
</dbReference>
<accession>A0ABY8WTA4</accession>
<dbReference type="SUPFAM" id="SSF50939">
    <property type="entry name" value="Sialidases"/>
    <property type="match status" value="1"/>
</dbReference>
<evidence type="ECO:0000313" key="7">
    <source>
        <dbReference type="Proteomes" id="UP001240150"/>
    </source>
</evidence>
<feature type="signal peptide" evidence="4">
    <location>
        <begin position="1"/>
        <end position="33"/>
    </location>
</feature>
<evidence type="ECO:0000256" key="4">
    <source>
        <dbReference type="SAM" id="SignalP"/>
    </source>
</evidence>
<organism evidence="6 7">
    <name type="scientific">Actinoplanes oblitus</name>
    <dbReference type="NCBI Taxonomy" id="3040509"/>
    <lineage>
        <taxon>Bacteria</taxon>
        <taxon>Bacillati</taxon>
        <taxon>Actinomycetota</taxon>
        <taxon>Actinomycetes</taxon>
        <taxon>Micromonosporales</taxon>
        <taxon>Micromonosporaceae</taxon>
        <taxon>Actinoplanes</taxon>
    </lineage>
</organism>
<keyword evidence="6" id="KW-0326">Glycosidase</keyword>
<dbReference type="InterPro" id="IPR026856">
    <property type="entry name" value="Sialidase_fam"/>
</dbReference>
<comment type="catalytic activity">
    <reaction evidence="1">
        <text>Hydrolysis of alpha-(2-&gt;3)-, alpha-(2-&gt;6)-, alpha-(2-&gt;8)- glycosidic linkages of terminal sialic acid residues in oligosaccharides, glycoproteins, glycolipids, colominic acid and synthetic substrates.</text>
        <dbReference type="EC" id="3.2.1.18"/>
    </reaction>
</comment>
<dbReference type="CDD" id="cd15482">
    <property type="entry name" value="Sialidase_non-viral"/>
    <property type="match status" value="1"/>
</dbReference>
<sequence>MRRCGLRAGAGRLAGVLVLAAAVSAVPAGPAQAAAPSPEGYTLFGAGDTLNGVSYDSFRIPAVVGTTPGTLVAFAEGRRHNEGDWGDIDLVMKVSADNGATWSALQPVATGGTDTWGNPTPVYQPNSDPATGGTVWLFAQLTDGAITDVSQATWGNREVFALSKQVGANGVPSGAWTFKNLNAALKPSGYKWDAIGPGNGIRLTQSGPDKGALVIPAWGRNIYSTDGGVTWQQSALPSRDGVEGTVAERTDGGVYRNDRPGASGFQPYRKHLAGTLTGGYTGYQWHNGAHDTLTEPTTGQGCQGSLLRYNFDGKHRLMFLHPANATSRRDMTISISYDDGATWDRMSRLIPHPAGWGGSDPVEGGYSSMAKTSDYHVAALIEGSKADPSDPGGTGAREHFIVFHKFNLTWILNGRAEP</sequence>
<reference evidence="6 7" key="1">
    <citation type="submission" date="2023-06" db="EMBL/GenBank/DDBJ databases">
        <authorList>
            <person name="Yushchuk O."/>
            <person name="Binda E."/>
            <person name="Ruckert-Reed C."/>
            <person name="Fedorenko V."/>
            <person name="Kalinowski J."/>
            <person name="Marinelli F."/>
        </authorList>
    </citation>
    <scope>NUCLEOTIDE SEQUENCE [LARGE SCALE GENOMIC DNA]</scope>
    <source>
        <strain evidence="6 7">NRRL 3884</strain>
    </source>
</reference>
<evidence type="ECO:0000256" key="1">
    <source>
        <dbReference type="ARBA" id="ARBA00000427"/>
    </source>
</evidence>
<dbReference type="InterPro" id="IPR036278">
    <property type="entry name" value="Sialidase_sf"/>
</dbReference>
<dbReference type="Pfam" id="PF13088">
    <property type="entry name" value="BNR_2"/>
    <property type="match status" value="1"/>
</dbReference>
<dbReference type="Gene3D" id="2.120.10.10">
    <property type="match status" value="1"/>
</dbReference>
<dbReference type="RefSeq" id="WP_284921871.1">
    <property type="nucleotide sequence ID" value="NZ_CP126980.1"/>
</dbReference>
<protein>
    <recommendedName>
        <fullName evidence="3">exo-alpha-sialidase</fullName>
        <ecNumber evidence="3">3.2.1.18</ecNumber>
    </recommendedName>
</protein>
<proteinExistence type="inferred from homology"/>
<feature type="chain" id="PRO_5046330515" description="exo-alpha-sialidase" evidence="4">
    <location>
        <begin position="34"/>
        <end position="418"/>
    </location>
</feature>
<name>A0ABY8WTA4_9ACTN</name>
<evidence type="ECO:0000313" key="6">
    <source>
        <dbReference type="EMBL" id="WIN00354.1"/>
    </source>
</evidence>
<evidence type="ECO:0000259" key="5">
    <source>
        <dbReference type="Pfam" id="PF13088"/>
    </source>
</evidence>
<keyword evidence="4" id="KW-0732">Signal</keyword>
<dbReference type="EC" id="3.2.1.18" evidence="3"/>
<dbReference type="GO" id="GO:0016798">
    <property type="term" value="F:hydrolase activity, acting on glycosyl bonds"/>
    <property type="evidence" value="ECO:0007669"/>
    <property type="project" value="UniProtKB-KW"/>
</dbReference>
<dbReference type="PANTHER" id="PTHR10628">
    <property type="entry name" value="SIALIDASE"/>
    <property type="match status" value="1"/>
</dbReference>
<gene>
    <name evidence="6" type="ORF">ACTOB_004054</name>
</gene>
<dbReference type="Proteomes" id="UP001240150">
    <property type="component" value="Chromosome"/>
</dbReference>
<evidence type="ECO:0000256" key="2">
    <source>
        <dbReference type="ARBA" id="ARBA00009348"/>
    </source>
</evidence>